<dbReference type="EnsemblMetazoa" id="PPA37739.1">
    <property type="protein sequence ID" value="PPA37739.1"/>
    <property type="gene ID" value="WBGene00276108"/>
</dbReference>
<accession>A0A2A6CSF9</accession>
<protein>
    <submittedName>
        <fullName evidence="1">Uncharacterized protein</fullName>
    </submittedName>
</protein>
<accession>A0A8R1YQE0</accession>
<dbReference type="PANTHER" id="PTHR47533">
    <property type="entry name" value="PROTEIN CBG21859"/>
    <property type="match status" value="1"/>
</dbReference>
<sequence length="339" mass="38760">TKKCTYGNITEERTLTRMDGTKLNADRAKTFAYSNAIRFSIDLLYKRQRAGALEESEISFFIVFTWEIIALIFIANVISSICVSFLLQIAQSTSNFSYSTEECYIILVAKYITLIVQKIFLLCLTAIIFHHGDGFQGNIVVIKTGKATLVSIILILRNLQFRSFTSLIDGLHDGTHEFWTDSPGFVYDVVYDLLIGSKNIHTVPNSEALLTKICEDPKAVTGMPLNWIMEMNLIEAPCPLKNVERSTVRIVNEVLSKFFSQDRYDLWIPRHAKRLRNFKPPLAVNSADFRPMNLFRLAITFYVFLGLSILSILVFLLERIVHMCSRRGMKLHQIIARLL</sequence>
<dbReference type="PANTHER" id="PTHR47533:SF4">
    <property type="entry name" value="AB HYDROLASE-1 DOMAIN-CONTAINING PROTEIN"/>
    <property type="match status" value="1"/>
</dbReference>
<dbReference type="AlphaFoldDB" id="A0A2A6CSF9"/>
<name>A0A2A6CSF9_PRIPA</name>
<organism evidence="1 2">
    <name type="scientific">Pristionchus pacificus</name>
    <name type="common">Parasitic nematode worm</name>
    <dbReference type="NCBI Taxonomy" id="54126"/>
    <lineage>
        <taxon>Eukaryota</taxon>
        <taxon>Metazoa</taxon>
        <taxon>Ecdysozoa</taxon>
        <taxon>Nematoda</taxon>
        <taxon>Chromadorea</taxon>
        <taxon>Rhabditida</taxon>
        <taxon>Rhabditina</taxon>
        <taxon>Diplogasteromorpha</taxon>
        <taxon>Diplogasteroidea</taxon>
        <taxon>Neodiplogasteridae</taxon>
        <taxon>Pristionchus</taxon>
    </lineage>
</organism>
<gene>
    <name evidence="1" type="primary">WBGene00276108</name>
</gene>
<dbReference type="Proteomes" id="UP000005239">
    <property type="component" value="Unassembled WGS sequence"/>
</dbReference>
<proteinExistence type="predicted"/>
<keyword evidence="2" id="KW-1185">Reference proteome</keyword>
<reference evidence="1" key="2">
    <citation type="submission" date="2022-06" db="UniProtKB">
        <authorList>
            <consortium name="EnsemblMetazoa"/>
        </authorList>
    </citation>
    <scope>IDENTIFICATION</scope>
    <source>
        <strain evidence="1">PS312</strain>
    </source>
</reference>
<evidence type="ECO:0000313" key="2">
    <source>
        <dbReference type="Proteomes" id="UP000005239"/>
    </source>
</evidence>
<reference evidence="2" key="1">
    <citation type="journal article" date="2008" name="Nat. Genet.">
        <title>The Pristionchus pacificus genome provides a unique perspective on nematode lifestyle and parasitism.</title>
        <authorList>
            <person name="Dieterich C."/>
            <person name="Clifton S.W."/>
            <person name="Schuster L.N."/>
            <person name="Chinwalla A."/>
            <person name="Delehaunty K."/>
            <person name="Dinkelacker I."/>
            <person name="Fulton L."/>
            <person name="Fulton R."/>
            <person name="Godfrey J."/>
            <person name="Minx P."/>
            <person name="Mitreva M."/>
            <person name="Roeseler W."/>
            <person name="Tian H."/>
            <person name="Witte H."/>
            <person name="Yang S.P."/>
            <person name="Wilson R.K."/>
            <person name="Sommer R.J."/>
        </authorList>
    </citation>
    <scope>NUCLEOTIDE SEQUENCE [LARGE SCALE GENOMIC DNA]</scope>
    <source>
        <strain evidence="2">PS312</strain>
    </source>
</reference>
<evidence type="ECO:0000313" key="1">
    <source>
        <dbReference type="EnsemblMetazoa" id="PPA37739.1"/>
    </source>
</evidence>